<organism evidence="3 4">
    <name type="scientific">Sesamum angolense</name>
    <dbReference type="NCBI Taxonomy" id="2727404"/>
    <lineage>
        <taxon>Eukaryota</taxon>
        <taxon>Viridiplantae</taxon>
        <taxon>Streptophyta</taxon>
        <taxon>Embryophyta</taxon>
        <taxon>Tracheophyta</taxon>
        <taxon>Spermatophyta</taxon>
        <taxon>Magnoliopsida</taxon>
        <taxon>eudicotyledons</taxon>
        <taxon>Gunneridae</taxon>
        <taxon>Pentapetalae</taxon>
        <taxon>asterids</taxon>
        <taxon>lamiids</taxon>
        <taxon>Lamiales</taxon>
        <taxon>Pedaliaceae</taxon>
        <taxon>Sesamum</taxon>
    </lineage>
</organism>
<dbReference type="PANTHER" id="PTHR35737">
    <property type="entry name" value="CRYPTIC LOCI REGULATOR"/>
    <property type="match status" value="1"/>
</dbReference>
<dbReference type="PANTHER" id="PTHR35737:SF1">
    <property type="entry name" value="CRYPTIC LOCI REGULATOR"/>
    <property type="match status" value="1"/>
</dbReference>
<keyword evidence="2" id="KW-1133">Transmembrane helix</keyword>
<protein>
    <submittedName>
        <fullName evidence="3">Uncharacterized protein</fullName>
    </submittedName>
</protein>
<keyword evidence="2" id="KW-0812">Transmembrane</keyword>
<evidence type="ECO:0000313" key="4">
    <source>
        <dbReference type="Proteomes" id="UP001289374"/>
    </source>
</evidence>
<dbReference type="InterPro" id="IPR007877">
    <property type="entry name" value="DUF707"/>
</dbReference>
<reference evidence="3" key="2">
    <citation type="journal article" date="2024" name="Plant">
        <title>Genomic evolution and insights into agronomic trait innovations of Sesamum species.</title>
        <authorList>
            <person name="Miao H."/>
            <person name="Wang L."/>
            <person name="Qu L."/>
            <person name="Liu H."/>
            <person name="Sun Y."/>
            <person name="Le M."/>
            <person name="Wang Q."/>
            <person name="Wei S."/>
            <person name="Zheng Y."/>
            <person name="Lin W."/>
            <person name="Duan Y."/>
            <person name="Cao H."/>
            <person name="Xiong S."/>
            <person name="Wang X."/>
            <person name="Wei L."/>
            <person name="Li C."/>
            <person name="Ma Q."/>
            <person name="Ju M."/>
            <person name="Zhao R."/>
            <person name="Li G."/>
            <person name="Mu C."/>
            <person name="Tian Q."/>
            <person name="Mei H."/>
            <person name="Zhang T."/>
            <person name="Gao T."/>
            <person name="Zhang H."/>
        </authorList>
    </citation>
    <scope>NUCLEOTIDE SEQUENCE</scope>
    <source>
        <strain evidence="3">K16</strain>
    </source>
</reference>
<dbReference type="EMBL" id="JACGWL010000006">
    <property type="protein sequence ID" value="KAK4401097.1"/>
    <property type="molecule type" value="Genomic_DNA"/>
</dbReference>
<keyword evidence="2" id="KW-0472">Membrane</keyword>
<feature type="region of interest" description="Disordered" evidence="1">
    <location>
        <begin position="1"/>
        <end position="54"/>
    </location>
</feature>
<evidence type="ECO:0000313" key="3">
    <source>
        <dbReference type="EMBL" id="KAK4401097.1"/>
    </source>
</evidence>
<keyword evidence="4" id="KW-1185">Reference proteome</keyword>
<dbReference type="Pfam" id="PF05212">
    <property type="entry name" value="DUF707"/>
    <property type="match status" value="1"/>
</dbReference>
<gene>
    <name evidence="3" type="ORF">Sango_1215800</name>
</gene>
<evidence type="ECO:0000256" key="1">
    <source>
        <dbReference type="SAM" id="MobiDB-lite"/>
    </source>
</evidence>
<sequence>MASAAGYEDPDGDEWETINDDGFVHKRKKRSRIVPNATSSSGHTKLEKKHRERKKRGLLKLREKYLKEISRWEILSNTLKEVEENAQTRLLELYPTTFFDAASSSEQNSTCRRIVDDLFSQAEGQEAIIRDVWSLCDVAEALCSAHEERLKQQLANLPIWGQSPHELMAAFDFGADSYSQNMDLWTPFRATALYLLRDSGLFAIWVATNPWGAQRLPPVLLWLSLICTSADYGVFLVSLWMRRLRRSSQEHRGKTGLVYTQFGYTYSWRSWPVFSREAWRCAGKMIQNDLVHGWGLDFALGMLVESSVSALGTDQYRNDRPMLQRRSAVAEKSYFKAMGVDLPNPPDGEKHKNYDFLLVYYKLKVAC</sequence>
<feature type="compositionally biased region" description="Acidic residues" evidence="1">
    <location>
        <begin position="8"/>
        <end position="19"/>
    </location>
</feature>
<comment type="caution">
    <text evidence="3">The sequence shown here is derived from an EMBL/GenBank/DDBJ whole genome shotgun (WGS) entry which is preliminary data.</text>
</comment>
<evidence type="ECO:0000256" key="2">
    <source>
        <dbReference type="SAM" id="Phobius"/>
    </source>
</evidence>
<dbReference type="Proteomes" id="UP001289374">
    <property type="component" value="Unassembled WGS sequence"/>
</dbReference>
<feature type="transmembrane region" description="Helical" evidence="2">
    <location>
        <begin position="219"/>
        <end position="241"/>
    </location>
</feature>
<dbReference type="AlphaFoldDB" id="A0AAE1WXS6"/>
<proteinExistence type="predicted"/>
<reference evidence="3" key="1">
    <citation type="submission" date="2020-06" db="EMBL/GenBank/DDBJ databases">
        <authorList>
            <person name="Li T."/>
            <person name="Hu X."/>
            <person name="Zhang T."/>
            <person name="Song X."/>
            <person name="Zhang H."/>
            <person name="Dai N."/>
            <person name="Sheng W."/>
            <person name="Hou X."/>
            <person name="Wei L."/>
        </authorList>
    </citation>
    <scope>NUCLEOTIDE SEQUENCE</scope>
    <source>
        <strain evidence="3">K16</strain>
        <tissue evidence="3">Leaf</tissue>
    </source>
</reference>
<name>A0AAE1WXS6_9LAMI</name>
<accession>A0AAE1WXS6</accession>